<evidence type="ECO:0000313" key="2">
    <source>
        <dbReference type="EMBL" id="WMV13707.1"/>
    </source>
</evidence>
<keyword evidence="3" id="KW-1185">Reference proteome</keyword>
<organism evidence="2 3">
    <name type="scientific">Solanum verrucosum</name>
    <dbReference type="NCBI Taxonomy" id="315347"/>
    <lineage>
        <taxon>Eukaryota</taxon>
        <taxon>Viridiplantae</taxon>
        <taxon>Streptophyta</taxon>
        <taxon>Embryophyta</taxon>
        <taxon>Tracheophyta</taxon>
        <taxon>Spermatophyta</taxon>
        <taxon>Magnoliopsida</taxon>
        <taxon>eudicotyledons</taxon>
        <taxon>Gunneridae</taxon>
        <taxon>Pentapetalae</taxon>
        <taxon>asterids</taxon>
        <taxon>lamiids</taxon>
        <taxon>Solanales</taxon>
        <taxon>Solanaceae</taxon>
        <taxon>Solanoideae</taxon>
        <taxon>Solaneae</taxon>
        <taxon>Solanum</taxon>
    </lineage>
</organism>
<gene>
    <name evidence="2" type="ORF">MTR67_007092</name>
</gene>
<accession>A0AAF0PZ70</accession>
<feature type="region of interest" description="Disordered" evidence="1">
    <location>
        <begin position="56"/>
        <end position="87"/>
    </location>
</feature>
<protein>
    <submittedName>
        <fullName evidence="2">Uncharacterized protein</fullName>
    </submittedName>
</protein>
<evidence type="ECO:0000313" key="3">
    <source>
        <dbReference type="Proteomes" id="UP001234989"/>
    </source>
</evidence>
<name>A0AAF0PZ70_SOLVR</name>
<reference evidence="2" key="1">
    <citation type="submission" date="2023-08" db="EMBL/GenBank/DDBJ databases">
        <title>A de novo genome assembly of Solanum verrucosum Schlechtendal, a Mexican diploid species geographically isolated from the other diploid A-genome species in potato relatives.</title>
        <authorList>
            <person name="Hosaka K."/>
        </authorList>
    </citation>
    <scope>NUCLEOTIDE SEQUENCE</scope>
    <source>
        <tissue evidence="2">Young leaves</tissue>
    </source>
</reference>
<sequence>MSIVAMLLVRFEVIDRDVVFSKNGLLMVMLKMMVEPGLVMMSFEAKVRGQRYLKSRPSHCLTSPRGSSRPVVATTSRGATRGGKGTRVPPRVVVPLMRREVRHRGDLESRVQGLASMNLRLAHDLHLTHGFDHGSLEVP</sequence>
<dbReference type="Proteomes" id="UP001234989">
    <property type="component" value="Chromosome 2"/>
</dbReference>
<dbReference type="EMBL" id="CP133613">
    <property type="protein sequence ID" value="WMV13707.1"/>
    <property type="molecule type" value="Genomic_DNA"/>
</dbReference>
<proteinExistence type="predicted"/>
<evidence type="ECO:0000256" key="1">
    <source>
        <dbReference type="SAM" id="MobiDB-lite"/>
    </source>
</evidence>
<dbReference type="AlphaFoldDB" id="A0AAF0PZ70"/>